<dbReference type="InterPro" id="IPR022572">
    <property type="entry name" value="DNA_rep/recomb_RecO_N"/>
</dbReference>
<dbReference type="SUPFAM" id="SSF57863">
    <property type="entry name" value="ArfGap/RecO-like zinc finger"/>
    <property type="match status" value="1"/>
</dbReference>
<dbReference type="GO" id="GO:0006302">
    <property type="term" value="P:double-strand break repair"/>
    <property type="evidence" value="ECO:0007669"/>
    <property type="project" value="TreeGrafter"/>
</dbReference>
<evidence type="ECO:0000313" key="8">
    <source>
        <dbReference type="EMBL" id="MPL78423.1"/>
    </source>
</evidence>
<keyword evidence="4" id="KW-0233">DNA recombination</keyword>
<evidence type="ECO:0000256" key="4">
    <source>
        <dbReference type="ARBA" id="ARBA00023172"/>
    </source>
</evidence>
<protein>
    <recommendedName>
        <fullName evidence="2">DNA repair protein RecO</fullName>
    </recommendedName>
    <alternativeName>
        <fullName evidence="6">Recombination protein O</fullName>
    </alternativeName>
</protein>
<dbReference type="NCBIfam" id="TIGR00613">
    <property type="entry name" value="reco"/>
    <property type="match status" value="1"/>
</dbReference>
<evidence type="ECO:0000256" key="5">
    <source>
        <dbReference type="ARBA" id="ARBA00023204"/>
    </source>
</evidence>
<evidence type="ECO:0000256" key="1">
    <source>
        <dbReference type="ARBA" id="ARBA00007452"/>
    </source>
</evidence>
<dbReference type="PANTHER" id="PTHR33991">
    <property type="entry name" value="DNA REPAIR PROTEIN RECO"/>
    <property type="match status" value="1"/>
</dbReference>
<dbReference type="SUPFAM" id="SSF50249">
    <property type="entry name" value="Nucleic acid-binding proteins"/>
    <property type="match status" value="1"/>
</dbReference>
<organism evidence="8">
    <name type="scientific">bioreactor metagenome</name>
    <dbReference type="NCBI Taxonomy" id="1076179"/>
    <lineage>
        <taxon>unclassified sequences</taxon>
        <taxon>metagenomes</taxon>
        <taxon>ecological metagenomes</taxon>
    </lineage>
</organism>
<dbReference type="Pfam" id="PF11967">
    <property type="entry name" value="RecO_N"/>
    <property type="match status" value="1"/>
</dbReference>
<evidence type="ECO:0000259" key="7">
    <source>
        <dbReference type="Pfam" id="PF11967"/>
    </source>
</evidence>
<gene>
    <name evidence="8" type="primary">recO_7</name>
    <name evidence="8" type="ORF">SDC9_24288</name>
</gene>
<dbReference type="InterPro" id="IPR012340">
    <property type="entry name" value="NA-bd_OB-fold"/>
</dbReference>
<evidence type="ECO:0000256" key="2">
    <source>
        <dbReference type="ARBA" id="ARBA00021310"/>
    </source>
</evidence>
<dbReference type="HAMAP" id="MF_00201">
    <property type="entry name" value="RecO"/>
    <property type="match status" value="1"/>
</dbReference>
<keyword evidence="3" id="KW-0227">DNA damage</keyword>
<dbReference type="Gene3D" id="2.40.50.140">
    <property type="entry name" value="Nucleic acid-binding proteins"/>
    <property type="match status" value="1"/>
</dbReference>
<feature type="domain" description="DNA replication/recombination mediator RecO N-terminal" evidence="7">
    <location>
        <begin position="6"/>
        <end position="77"/>
    </location>
</feature>
<dbReference type="InterPro" id="IPR003717">
    <property type="entry name" value="RecO"/>
</dbReference>
<dbReference type="InterPro" id="IPR042242">
    <property type="entry name" value="RecO_C"/>
</dbReference>
<dbReference type="InterPro" id="IPR037278">
    <property type="entry name" value="ARFGAP/RecO"/>
</dbReference>
<accession>A0A644UHX7</accession>
<comment type="similarity">
    <text evidence="1">Belongs to the RecO family.</text>
</comment>
<keyword evidence="5" id="KW-0234">DNA repair</keyword>
<evidence type="ECO:0000256" key="6">
    <source>
        <dbReference type="ARBA" id="ARBA00033409"/>
    </source>
</evidence>
<dbReference type="GO" id="GO:0043590">
    <property type="term" value="C:bacterial nucleoid"/>
    <property type="evidence" value="ECO:0007669"/>
    <property type="project" value="TreeGrafter"/>
</dbReference>
<dbReference type="Gene3D" id="1.20.1440.120">
    <property type="entry name" value="Recombination protein O, C-terminal domain"/>
    <property type="match status" value="1"/>
</dbReference>
<dbReference type="PANTHER" id="PTHR33991:SF1">
    <property type="entry name" value="DNA REPAIR PROTEIN RECO"/>
    <property type="match status" value="1"/>
</dbReference>
<sequence>MSKEAYQDDIFILRVQNWQTADKYAVCFSRSHGKIAFIAFGARYPRSTYGRLIQPFAQLSAQFTPGARIDTLRQCESLFLPETVDVETFAYGAVIAEVTENLTSEQEPEEEIYNLLLQAYRLLGERNKRIVTLSTLLKLLVCCGFTPELTACTSCHEEITKDGYFSLAQGGFLCSKCAIGDELRCSINTKKLMENLINLDFTKPQDFVVRGGELMQLEQILYKFILYQTDKSLKSLDFLGQIQDQYTKKV</sequence>
<evidence type="ECO:0000256" key="3">
    <source>
        <dbReference type="ARBA" id="ARBA00022763"/>
    </source>
</evidence>
<dbReference type="Pfam" id="PF02565">
    <property type="entry name" value="RecO_C"/>
    <property type="match status" value="1"/>
</dbReference>
<reference evidence="8" key="1">
    <citation type="submission" date="2019-08" db="EMBL/GenBank/DDBJ databases">
        <authorList>
            <person name="Kucharzyk K."/>
            <person name="Murdoch R.W."/>
            <person name="Higgins S."/>
            <person name="Loffler F."/>
        </authorList>
    </citation>
    <scope>NUCLEOTIDE SEQUENCE</scope>
</reference>
<dbReference type="EMBL" id="VSSQ01000116">
    <property type="protein sequence ID" value="MPL78423.1"/>
    <property type="molecule type" value="Genomic_DNA"/>
</dbReference>
<comment type="caution">
    <text evidence="8">The sequence shown here is derived from an EMBL/GenBank/DDBJ whole genome shotgun (WGS) entry which is preliminary data.</text>
</comment>
<dbReference type="GO" id="GO:0006310">
    <property type="term" value="P:DNA recombination"/>
    <property type="evidence" value="ECO:0007669"/>
    <property type="project" value="UniProtKB-KW"/>
</dbReference>
<dbReference type="AlphaFoldDB" id="A0A644UHX7"/>
<name>A0A644UHX7_9ZZZZ</name>
<proteinExistence type="inferred from homology"/>